<proteinExistence type="predicted"/>
<evidence type="ECO:0000313" key="2">
    <source>
        <dbReference type="Proteomes" id="UP000092154"/>
    </source>
</evidence>
<dbReference type="InParanoid" id="A0A1B7MTE7"/>
<dbReference type="AlphaFoldDB" id="A0A1B7MTE7"/>
<evidence type="ECO:0008006" key="3">
    <source>
        <dbReference type="Google" id="ProtNLM"/>
    </source>
</evidence>
<reference evidence="1 2" key="1">
    <citation type="submission" date="2016-06" db="EMBL/GenBank/DDBJ databases">
        <title>Comparative genomics of the ectomycorrhizal sister species Rhizopogon vinicolor and Rhizopogon vesiculosus (Basidiomycota: Boletales) reveals a divergence of the mating type B locus.</title>
        <authorList>
            <consortium name="DOE Joint Genome Institute"/>
            <person name="Mujic A.B."/>
            <person name="Kuo A."/>
            <person name="Tritt A."/>
            <person name="Lipzen A."/>
            <person name="Chen C."/>
            <person name="Johnson J."/>
            <person name="Sharma A."/>
            <person name="Barry K."/>
            <person name="Grigoriev I.V."/>
            <person name="Spatafora J.W."/>
        </authorList>
    </citation>
    <scope>NUCLEOTIDE SEQUENCE [LARGE SCALE GENOMIC DNA]</scope>
    <source>
        <strain evidence="1 2">AM-OR11-026</strain>
    </source>
</reference>
<dbReference type="Proteomes" id="UP000092154">
    <property type="component" value="Unassembled WGS sequence"/>
</dbReference>
<dbReference type="OrthoDB" id="3543113at2759"/>
<dbReference type="Gene3D" id="3.80.10.10">
    <property type="entry name" value="Ribonuclease Inhibitor"/>
    <property type="match status" value="1"/>
</dbReference>
<dbReference type="EMBL" id="KV448458">
    <property type="protein sequence ID" value="OAX35894.1"/>
    <property type="molecule type" value="Genomic_DNA"/>
</dbReference>
<keyword evidence="2" id="KW-1185">Reference proteome</keyword>
<name>A0A1B7MTE7_9AGAM</name>
<sequence>MCKAFHDPAMDLLWADMEDIKPLLGCVTRLHPLIYDPEHLGIDWSRGVEPLSEYEAHQFLRHAARVRSLQITGYPPYDPLRPWQHAHLFSVIPTETCVFPRLLSLSWKVGPPDNRLLPLFLSPMLRHCDAGVDCDLKSITRRCAVLESLSFKTPRYYSHVPTAGDISVLSDAIRSCNQLVKLCCPPLDSAGWRHISNLHTLVRLEIDGMYTADLLDEDVPTLAPFLNLTALYVNLEKSFLVEAARIITIIQHAEFPSLKGFKLYSDGIPWEPVEPLFRALSQWKACQTLERVYISFRNMSLQNLRSLPVISHFLCFTQLRFLQFRVYHSIHLDNDLLLEAMSSWPHIETLKLQDDTWRPRVTFCGLFAALLLCPHLHTLQLPIDAENIDIDPKAESFQHPSLWRLHFSSSRVENPETVAFIIFSRLPLVGTVECDKYFDDIVSVWREVNAYLSPLREQVPQDTYWAMLRSSSYFKNPAMS</sequence>
<dbReference type="STRING" id="1314800.A0A1B7MTE7"/>
<dbReference type="SUPFAM" id="SSF52047">
    <property type="entry name" value="RNI-like"/>
    <property type="match status" value="1"/>
</dbReference>
<gene>
    <name evidence="1" type="ORF">K503DRAFT_858337</name>
</gene>
<dbReference type="InterPro" id="IPR032675">
    <property type="entry name" value="LRR_dom_sf"/>
</dbReference>
<protein>
    <recommendedName>
        <fullName evidence="3">F-box domain-containing protein</fullName>
    </recommendedName>
</protein>
<evidence type="ECO:0000313" key="1">
    <source>
        <dbReference type="EMBL" id="OAX35894.1"/>
    </source>
</evidence>
<organism evidence="1 2">
    <name type="scientific">Rhizopogon vinicolor AM-OR11-026</name>
    <dbReference type="NCBI Taxonomy" id="1314800"/>
    <lineage>
        <taxon>Eukaryota</taxon>
        <taxon>Fungi</taxon>
        <taxon>Dikarya</taxon>
        <taxon>Basidiomycota</taxon>
        <taxon>Agaricomycotina</taxon>
        <taxon>Agaricomycetes</taxon>
        <taxon>Agaricomycetidae</taxon>
        <taxon>Boletales</taxon>
        <taxon>Suillineae</taxon>
        <taxon>Rhizopogonaceae</taxon>
        <taxon>Rhizopogon</taxon>
    </lineage>
</organism>
<accession>A0A1B7MTE7</accession>